<dbReference type="SUPFAM" id="SSF141868">
    <property type="entry name" value="EAL domain-like"/>
    <property type="match status" value="1"/>
</dbReference>
<dbReference type="InterPro" id="IPR014408">
    <property type="entry name" value="dGMP_Pdiesterase_EAL/HD-GYP"/>
</dbReference>
<keyword evidence="4" id="KW-1185">Reference proteome</keyword>
<dbReference type="InterPro" id="IPR052340">
    <property type="entry name" value="RNase_Y/CdgJ"/>
</dbReference>
<dbReference type="Gene3D" id="1.10.3210.10">
    <property type="entry name" value="Hypothetical protein af1432"/>
    <property type="match status" value="1"/>
</dbReference>
<reference evidence="3" key="1">
    <citation type="submission" date="2022-01" db="EMBL/GenBank/DDBJ databases">
        <title>Colwellia maritima, isolated from seawater.</title>
        <authorList>
            <person name="Kristyanto S."/>
            <person name="Jung J."/>
            <person name="Jeon C.O."/>
        </authorList>
    </citation>
    <scope>NUCLEOTIDE SEQUENCE</scope>
    <source>
        <strain evidence="3">MSW7</strain>
    </source>
</reference>
<accession>A0ABS9X427</accession>
<gene>
    <name evidence="3" type="ORF">L3081_17265</name>
</gene>
<feature type="domain" description="HDOD" evidence="2">
    <location>
        <begin position="198"/>
        <end position="385"/>
    </location>
</feature>
<dbReference type="EMBL" id="JAKKSL010000003">
    <property type="protein sequence ID" value="MCI2284820.1"/>
    <property type="molecule type" value="Genomic_DNA"/>
</dbReference>
<protein>
    <submittedName>
        <fullName evidence="3">HDOD domain-containing protein</fullName>
    </submittedName>
</protein>
<dbReference type="InterPro" id="IPR001633">
    <property type="entry name" value="EAL_dom"/>
</dbReference>
<evidence type="ECO:0000313" key="3">
    <source>
        <dbReference type="EMBL" id="MCI2284820.1"/>
    </source>
</evidence>
<feature type="domain" description="EAL" evidence="1">
    <location>
        <begin position="1"/>
        <end position="204"/>
    </location>
</feature>
<dbReference type="Pfam" id="PF00563">
    <property type="entry name" value="EAL"/>
    <property type="match status" value="1"/>
</dbReference>
<organism evidence="3 4">
    <name type="scientific">Colwellia maritima</name>
    <dbReference type="NCBI Taxonomy" id="2912588"/>
    <lineage>
        <taxon>Bacteria</taxon>
        <taxon>Pseudomonadati</taxon>
        <taxon>Pseudomonadota</taxon>
        <taxon>Gammaproteobacteria</taxon>
        <taxon>Alteromonadales</taxon>
        <taxon>Colwelliaceae</taxon>
        <taxon>Colwellia</taxon>
    </lineage>
</organism>
<dbReference type="SUPFAM" id="SSF109604">
    <property type="entry name" value="HD-domain/PDEase-like"/>
    <property type="match status" value="1"/>
</dbReference>
<dbReference type="Proteomes" id="UP001139646">
    <property type="component" value="Unassembled WGS sequence"/>
</dbReference>
<comment type="caution">
    <text evidence="3">The sequence shown here is derived from an EMBL/GenBank/DDBJ whole genome shotgun (WGS) entry which is preliminary data.</text>
</comment>
<evidence type="ECO:0000313" key="4">
    <source>
        <dbReference type="Proteomes" id="UP001139646"/>
    </source>
</evidence>
<dbReference type="PANTHER" id="PTHR33525:SF4">
    <property type="entry name" value="CYCLIC DI-GMP PHOSPHODIESTERASE CDGJ"/>
    <property type="match status" value="1"/>
</dbReference>
<dbReference type="PANTHER" id="PTHR33525">
    <property type="match status" value="1"/>
</dbReference>
<dbReference type="RefSeq" id="WP_242287283.1">
    <property type="nucleotide sequence ID" value="NZ_JAKKSL010000003.1"/>
</dbReference>
<dbReference type="Gene3D" id="3.20.20.450">
    <property type="entry name" value="EAL domain"/>
    <property type="match status" value="1"/>
</dbReference>
<dbReference type="InterPro" id="IPR013976">
    <property type="entry name" value="HDOD"/>
</dbReference>
<proteinExistence type="predicted"/>
<dbReference type="InterPro" id="IPR035919">
    <property type="entry name" value="EAL_sf"/>
</dbReference>
<dbReference type="PIRSF" id="PIRSF003180">
    <property type="entry name" value="DiGMPpdiest_YuxH"/>
    <property type="match status" value="1"/>
</dbReference>
<dbReference type="SMART" id="SM00052">
    <property type="entry name" value="EAL"/>
    <property type="match status" value="1"/>
</dbReference>
<name>A0ABS9X427_9GAMM</name>
<evidence type="ECO:0000259" key="2">
    <source>
        <dbReference type="PROSITE" id="PS51833"/>
    </source>
</evidence>
<dbReference type="Pfam" id="PF08668">
    <property type="entry name" value="HDOD"/>
    <property type="match status" value="1"/>
</dbReference>
<evidence type="ECO:0000259" key="1">
    <source>
        <dbReference type="PROSITE" id="PS50883"/>
    </source>
</evidence>
<dbReference type="PROSITE" id="PS51833">
    <property type="entry name" value="HDOD"/>
    <property type="match status" value="1"/>
</dbReference>
<dbReference type="PROSITE" id="PS50883">
    <property type="entry name" value="EAL"/>
    <property type="match status" value="1"/>
</dbReference>
<sequence length="404" mass="46313">MYSYIARQPILNIKQETVAYELLFRDGKSNTFPSINPDQATSKIIVDNQLRLGLEEVTGNLPAYINFHAEALIHRFPSFLDPKKIVVEILEDVAITDELLAVCKSLKQKGYTLALDDYIFDPQWDVFLPYIDILKVDVLELSMLDISRSLSRLKDYKFTLLAEKIETKKVFEQLKLLGFTLFQGYFFAKPEMLRKKNILSSKKHIMDLMEHANRPEFDFDAISEVFSKDVVLTYKLLRFINSPGYGPSKEICSLKHALIYIGDLELKKFIALLVLADLAEGKPDQIIRVSLIRAKFCEKIASIKKIDQNPPTAFLTGMLSHIDGVLDQSITEVMNILPVHKEIKTALIERNNYLAIYLALSLALEQGKWQQAKRIANKIKLMDEEYLNAYQESIHWSDAMLAIT</sequence>